<dbReference type="PANTHER" id="PTHR30561">
    <property type="entry name" value="SMR FAMILY PROTON-DEPENDENT DRUG EFFLUX TRANSPORTER SUGE"/>
    <property type="match status" value="1"/>
</dbReference>
<dbReference type="SUPFAM" id="SSF103481">
    <property type="entry name" value="Multidrug resistance efflux transporter EmrE"/>
    <property type="match status" value="1"/>
</dbReference>
<dbReference type="EMBL" id="FNVQ01000002">
    <property type="protein sequence ID" value="SEG56599.1"/>
    <property type="molecule type" value="Genomic_DNA"/>
</dbReference>
<dbReference type="NCBIfam" id="NF008512">
    <property type="entry name" value="PRK11431.1"/>
    <property type="match status" value="1"/>
</dbReference>
<evidence type="ECO:0000256" key="8">
    <source>
        <dbReference type="ARBA" id="ARBA00039168"/>
    </source>
</evidence>
<evidence type="ECO:0000256" key="4">
    <source>
        <dbReference type="ARBA" id="ARBA00022692"/>
    </source>
</evidence>
<organism evidence="11 12">
    <name type="scientific">Marinobacterium lutimaris</name>
    <dbReference type="NCBI Taxonomy" id="568106"/>
    <lineage>
        <taxon>Bacteria</taxon>
        <taxon>Pseudomonadati</taxon>
        <taxon>Pseudomonadota</taxon>
        <taxon>Gammaproteobacteria</taxon>
        <taxon>Oceanospirillales</taxon>
        <taxon>Oceanospirillaceae</taxon>
        <taxon>Marinobacterium</taxon>
    </lineage>
</organism>
<dbReference type="OrthoDB" id="9808638at2"/>
<keyword evidence="12" id="KW-1185">Reference proteome</keyword>
<feature type="transmembrane region" description="Helical" evidence="10">
    <location>
        <begin position="57"/>
        <end position="78"/>
    </location>
</feature>
<comment type="similarity">
    <text evidence="7">Belongs to the drug/metabolite transporter (DMT) superfamily. Small multidrug resistance (SMR) (TC 2.A.7.1) family. Gdx/SugE subfamily.</text>
</comment>
<name>A0A1H6B6X8_9GAMM</name>
<evidence type="ECO:0000256" key="1">
    <source>
        <dbReference type="ARBA" id="ARBA00004651"/>
    </source>
</evidence>
<comment type="subcellular location">
    <subcellularLocation>
        <location evidence="1 9">Cell membrane</location>
        <topology evidence="1 9">Multi-pass membrane protein</topology>
    </subcellularLocation>
</comment>
<dbReference type="Gene3D" id="1.10.3730.20">
    <property type="match status" value="1"/>
</dbReference>
<gene>
    <name evidence="11" type="ORF">SAMN05444390_102448</name>
</gene>
<dbReference type="GO" id="GO:0005886">
    <property type="term" value="C:plasma membrane"/>
    <property type="evidence" value="ECO:0007669"/>
    <property type="project" value="UniProtKB-SubCell"/>
</dbReference>
<feature type="transmembrane region" description="Helical" evidence="10">
    <location>
        <begin position="33"/>
        <end position="50"/>
    </location>
</feature>
<keyword evidence="2" id="KW-0813">Transport</keyword>
<dbReference type="InterPro" id="IPR045324">
    <property type="entry name" value="Small_multidrug_res"/>
</dbReference>
<evidence type="ECO:0000256" key="5">
    <source>
        <dbReference type="ARBA" id="ARBA00022989"/>
    </source>
</evidence>
<accession>A0A1H6B6X8</accession>
<evidence type="ECO:0000256" key="10">
    <source>
        <dbReference type="SAM" id="Phobius"/>
    </source>
</evidence>
<evidence type="ECO:0000256" key="2">
    <source>
        <dbReference type="ARBA" id="ARBA00022448"/>
    </source>
</evidence>
<dbReference type="PANTHER" id="PTHR30561:SF0">
    <property type="entry name" value="GUANIDINIUM EXPORTER"/>
    <property type="match status" value="1"/>
</dbReference>
<proteinExistence type="inferred from homology"/>
<evidence type="ECO:0000256" key="6">
    <source>
        <dbReference type="ARBA" id="ARBA00023136"/>
    </source>
</evidence>
<dbReference type="Pfam" id="PF00893">
    <property type="entry name" value="Multi_Drug_Res"/>
    <property type="match status" value="1"/>
</dbReference>
<keyword evidence="5 10" id="KW-1133">Transmembrane helix</keyword>
<dbReference type="InterPro" id="IPR037185">
    <property type="entry name" value="EmrE-like"/>
</dbReference>
<feature type="transmembrane region" description="Helical" evidence="10">
    <location>
        <begin position="84"/>
        <end position="104"/>
    </location>
</feature>
<dbReference type="GO" id="GO:1990961">
    <property type="term" value="P:xenobiotic detoxification by transmembrane export across the plasma membrane"/>
    <property type="evidence" value="ECO:0007669"/>
    <property type="project" value="UniProtKB-ARBA"/>
</dbReference>
<sequence>MGWIYLLIAGVLECLWAIGLKYSDGFTRLWPSLITAVLIVVSLALLSFAMRTIPVGTAYAVWSGIGASALAIVGILFMQEPGGALRIFCIGMIIAGVVGLKLVGGEGSTA</sequence>
<keyword evidence="3" id="KW-1003">Cell membrane</keyword>
<dbReference type="RefSeq" id="WP_104003548.1">
    <property type="nucleotide sequence ID" value="NZ_FNVQ01000002.1"/>
</dbReference>
<dbReference type="Proteomes" id="UP000236745">
    <property type="component" value="Unassembled WGS sequence"/>
</dbReference>
<dbReference type="GO" id="GO:0022857">
    <property type="term" value="F:transmembrane transporter activity"/>
    <property type="evidence" value="ECO:0007669"/>
    <property type="project" value="InterPro"/>
</dbReference>
<protein>
    <recommendedName>
        <fullName evidence="8">Guanidinium exporter</fullName>
    </recommendedName>
</protein>
<evidence type="ECO:0000313" key="12">
    <source>
        <dbReference type="Proteomes" id="UP000236745"/>
    </source>
</evidence>
<dbReference type="FunFam" id="1.10.3730.20:FF:000001">
    <property type="entry name" value="Quaternary ammonium compound resistance transporter SugE"/>
    <property type="match status" value="1"/>
</dbReference>
<dbReference type="AlphaFoldDB" id="A0A1H6B6X8"/>
<evidence type="ECO:0000256" key="3">
    <source>
        <dbReference type="ARBA" id="ARBA00022475"/>
    </source>
</evidence>
<keyword evidence="4 9" id="KW-0812">Transmembrane</keyword>
<keyword evidence="6 10" id="KW-0472">Membrane</keyword>
<evidence type="ECO:0000256" key="9">
    <source>
        <dbReference type="RuleBase" id="RU003942"/>
    </source>
</evidence>
<reference evidence="11 12" key="1">
    <citation type="submission" date="2016-10" db="EMBL/GenBank/DDBJ databases">
        <authorList>
            <person name="de Groot N.N."/>
        </authorList>
    </citation>
    <scope>NUCLEOTIDE SEQUENCE [LARGE SCALE GENOMIC DNA]</scope>
    <source>
        <strain evidence="11 12">DSM 22012</strain>
    </source>
</reference>
<evidence type="ECO:0000313" key="11">
    <source>
        <dbReference type="EMBL" id="SEG56599.1"/>
    </source>
</evidence>
<evidence type="ECO:0000256" key="7">
    <source>
        <dbReference type="ARBA" id="ARBA00038151"/>
    </source>
</evidence>
<dbReference type="InterPro" id="IPR000390">
    <property type="entry name" value="Small_drug/metabolite_transptr"/>
</dbReference>